<name>A0A4Q7YSV1_9BACT</name>
<proteinExistence type="predicted"/>
<dbReference type="OrthoDB" id="8779526at2"/>
<protein>
    <recommendedName>
        <fullName evidence="3">TfoX-like protein</fullName>
    </recommendedName>
</protein>
<evidence type="ECO:0000313" key="1">
    <source>
        <dbReference type="EMBL" id="RZU40827.1"/>
    </source>
</evidence>
<keyword evidence="2" id="KW-1185">Reference proteome</keyword>
<reference evidence="1 2" key="1">
    <citation type="submission" date="2019-02" db="EMBL/GenBank/DDBJ databases">
        <title>Genomic Encyclopedia of Archaeal and Bacterial Type Strains, Phase II (KMG-II): from individual species to whole genera.</title>
        <authorList>
            <person name="Goeker M."/>
        </authorList>
    </citation>
    <scope>NUCLEOTIDE SEQUENCE [LARGE SCALE GENOMIC DNA]</scope>
    <source>
        <strain evidence="1 2">DSM 18101</strain>
    </source>
</reference>
<dbReference type="RefSeq" id="WP_130418842.1">
    <property type="nucleotide sequence ID" value="NZ_SHKW01000001.1"/>
</dbReference>
<gene>
    <name evidence="1" type="ORF">BDD14_2313</name>
</gene>
<accession>A0A4Q7YSV1</accession>
<evidence type="ECO:0000313" key="2">
    <source>
        <dbReference type="Proteomes" id="UP000292958"/>
    </source>
</evidence>
<dbReference type="AlphaFoldDB" id="A0A4Q7YSV1"/>
<dbReference type="Proteomes" id="UP000292958">
    <property type="component" value="Unassembled WGS sequence"/>
</dbReference>
<dbReference type="EMBL" id="SHKW01000001">
    <property type="protein sequence ID" value="RZU40827.1"/>
    <property type="molecule type" value="Genomic_DNA"/>
</dbReference>
<organism evidence="1 2">
    <name type="scientific">Edaphobacter modestus</name>
    <dbReference type="NCBI Taxonomy" id="388466"/>
    <lineage>
        <taxon>Bacteria</taxon>
        <taxon>Pseudomonadati</taxon>
        <taxon>Acidobacteriota</taxon>
        <taxon>Terriglobia</taxon>
        <taxon>Terriglobales</taxon>
        <taxon>Acidobacteriaceae</taxon>
        <taxon>Edaphobacter</taxon>
    </lineage>
</organism>
<comment type="caution">
    <text evidence="1">The sequence shown here is derived from an EMBL/GenBank/DDBJ whole genome shotgun (WGS) entry which is preliminary data.</text>
</comment>
<sequence>MSDPELVATISRLLSSLDGMSEKKSGTHASFLAGGKVFAFTRGGGSKGVALKLPRERIEYLTQRDDVAMLTMGKRTMKEWILLEPREPAEYRKDLPLFREAMAYAFADAGISKKKKR</sequence>
<evidence type="ECO:0008006" key="3">
    <source>
        <dbReference type="Google" id="ProtNLM"/>
    </source>
</evidence>